<reference evidence="2 3" key="1">
    <citation type="submission" date="2020-10" db="EMBL/GenBank/DDBJ databases">
        <title>The Coptis chinensis genome and diversification of protoberbering-type alkaloids.</title>
        <authorList>
            <person name="Wang B."/>
            <person name="Shu S."/>
            <person name="Song C."/>
            <person name="Liu Y."/>
        </authorList>
    </citation>
    <scope>NUCLEOTIDE SEQUENCE [LARGE SCALE GENOMIC DNA]</scope>
    <source>
        <strain evidence="2">HL-2020</strain>
        <tissue evidence="2">Leaf</tissue>
    </source>
</reference>
<accession>A0A835M7S2</accession>
<evidence type="ECO:0000256" key="1">
    <source>
        <dbReference type="SAM" id="MobiDB-lite"/>
    </source>
</evidence>
<keyword evidence="3" id="KW-1185">Reference proteome</keyword>
<organism evidence="2 3">
    <name type="scientific">Coptis chinensis</name>
    <dbReference type="NCBI Taxonomy" id="261450"/>
    <lineage>
        <taxon>Eukaryota</taxon>
        <taxon>Viridiplantae</taxon>
        <taxon>Streptophyta</taxon>
        <taxon>Embryophyta</taxon>
        <taxon>Tracheophyta</taxon>
        <taxon>Spermatophyta</taxon>
        <taxon>Magnoliopsida</taxon>
        <taxon>Ranunculales</taxon>
        <taxon>Ranunculaceae</taxon>
        <taxon>Coptidoideae</taxon>
        <taxon>Coptis</taxon>
    </lineage>
</organism>
<comment type="caution">
    <text evidence="2">The sequence shown here is derived from an EMBL/GenBank/DDBJ whole genome shotgun (WGS) entry which is preliminary data.</text>
</comment>
<feature type="region of interest" description="Disordered" evidence="1">
    <location>
        <begin position="92"/>
        <end position="120"/>
    </location>
</feature>
<dbReference type="OrthoDB" id="1908108at2759"/>
<feature type="compositionally biased region" description="Low complexity" evidence="1">
    <location>
        <begin position="57"/>
        <end position="67"/>
    </location>
</feature>
<proteinExistence type="predicted"/>
<dbReference type="Proteomes" id="UP000631114">
    <property type="component" value="Unassembled WGS sequence"/>
</dbReference>
<protein>
    <submittedName>
        <fullName evidence="2">Uncharacterized protein</fullName>
    </submittedName>
</protein>
<gene>
    <name evidence="2" type="ORF">IFM89_011995</name>
</gene>
<sequence>MEAMVEFVLEHHGDLSLYLRTCKSLQLSPDFLLPHDIGYDEITNEAPDSTIEDYDESTTSSSESSWSKNVSIPCTNFVKKKRSGLFVCARSASRASSSSEEDMVTSMNRRKRIPHRSPLC</sequence>
<feature type="compositionally biased region" description="Basic residues" evidence="1">
    <location>
        <begin position="108"/>
        <end position="120"/>
    </location>
</feature>
<feature type="region of interest" description="Disordered" evidence="1">
    <location>
        <begin position="43"/>
        <end position="69"/>
    </location>
</feature>
<dbReference type="AlphaFoldDB" id="A0A835M7S2"/>
<name>A0A835M7S2_9MAGN</name>
<evidence type="ECO:0000313" key="2">
    <source>
        <dbReference type="EMBL" id="KAF9613826.1"/>
    </source>
</evidence>
<evidence type="ECO:0000313" key="3">
    <source>
        <dbReference type="Proteomes" id="UP000631114"/>
    </source>
</evidence>
<dbReference type="EMBL" id="JADFTS010000003">
    <property type="protein sequence ID" value="KAF9613826.1"/>
    <property type="molecule type" value="Genomic_DNA"/>
</dbReference>